<sequence>MVLSMLMNQKLGRMIWNILIGTLFTRTALFMSTPFLAIFLTNQKEISIIHTGYILGINPLINVLFGGLGGGLADRFSLKKIIGYVPIAWGGVFILFYYADSFWQFLLLSGLNGLCYSIFEPASKKVLSSQSNQTNRLLVFNLRYTAINLGAFAGPLLSLLFNMRMTLFPYVILGVLYILYGMSTQLFFAESSGAVSPVSATPLVSPTPHKPQQRLYAFHVLLKNPVYLLLLAGVSFSFFGYSQLNSTVSQYMANSNTFADGIRLYSTLLSANAVIILAAQFILLRWISGWNPFNVILTSNLLISLSFLCFVFPSSYLMLLVFIVLFSVGEMLIGARFDALVDELAPEEAKGLYFGSSEWVRTGTIGGPIIGTLLLDQFGFHSGLPVFGLLSVLTIAGAGLIHMAKFNYRRGNY</sequence>
<evidence type="ECO:0000256" key="2">
    <source>
        <dbReference type="ARBA" id="ARBA00022448"/>
    </source>
</evidence>
<dbReference type="InterPro" id="IPR011701">
    <property type="entry name" value="MFS"/>
</dbReference>
<evidence type="ECO:0000313" key="10">
    <source>
        <dbReference type="Proteomes" id="UP000249890"/>
    </source>
</evidence>
<keyword evidence="6 7" id="KW-0472">Membrane</keyword>
<dbReference type="InterPro" id="IPR036259">
    <property type="entry name" value="MFS_trans_sf"/>
</dbReference>
<keyword evidence="3" id="KW-1003">Cell membrane</keyword>
<evidence type="ECO:0000256" key="1">
    <source>
        <dbReference type="ARBA" id="ARBA00004651"/>
    </source>
</evidence>
<organism evidence="9 10">
    <name type="scientific">Paenibacillus donghaensis</name>
    <dbReference type="NCBI Taxonomy" id="414771"/>
    <lineage>
        <taxon>Bacteria</taxon>
        <taxon>Bacillati</taxon>
        <taxon>Bacillota</taxon>
        <taxon>Bacilli</taxon>
        <taxon>Bacillales</taxon>
        <taxon>Paenibacillaceae</taxon>
        <taxon>Paenibacillus</taxon>
    </lineage>
</organism>
<feature type="transmembrane region" description="Helical" evidence="7">
    <location>
        <begin position="264"/>
        <end position="287"/>
    </location>
</feature>
<keyword evidence="10" id="KW-1185">Reference proteome</keyword>
<dbReference type="GO" id="GO:0022857">
    <property type="term" value="F:transmembrane transporter activity"/>
    <property type="evidence" value="ECO:0007669"/>
    <property type="project" value="InterPro"/>
</dbReference>
<reference evidence="9 10" key="1">
    <citation type="submission" date="2017-06" db="EMBL/GenBank/DDBJ databases">
        <title>Complete genome sequence of Paenibacillus donghaensis KCTC 13049T isolated from East Sea sediment, South Korea.</title>
        <authorList>
            <person name="Jung B.K."/>
            <person name="Hong S.-J."/>
            <person name="Shin J.-H."/>
        </authorList>
    </citation>
    <scope>NUCLEOTIDE SEQUENCE [LARGE SCALE GENOMIC DNA]</scope>
    <source>
        <strain evidence="9 10">KCTC 13049</strain>
    </source>
</reference>
<accession>A0A2Z2KCH0</accession>
<dbReference type="KEGG" id="pdh:B9T62_07340"/>
<evidence type="ECO:0000259" key="8">
    <source>
        <dbReference type="PROSITE" id="PS50850"/>
    </source>
</evidence>
<dbReference type="SUPFAM" id="SSF103473">
    <property type="entry name" value="MFS general substrate transporter"/>
    <property type="match status" value="1"/>
</dbReference>
<dbReference type="PANTHER" id="PTHR23517:SF2">
    <property type="entry name" value="MULTIDRUG RESISTANCE PROTEIN MDTH"/>
    <property type="match status" value="1"/>
</dbReference>
<dbReference type="GO" id="GO:0005886">
    <property type="term" value="C:plasma membrane"/>
    <property type="evidence" value="ECO:0007669"/>
    <property type="project" value="UniProtKB-SubCell"/>
</dbReference>
<protein>
    <recommendedName>
        <fullName evidence="8">Major facilitator superfamily (MFS) profile domain-containing protein</fullName>
    </recommendedName>
</protein>
<feature type="transmembrane region" description="Helical" evidence="7">
    <location>
        <begin position="142"/>
        <end position="160"/>
    </location>
</feature>
<evidence type="ECO:0000256" key="4">
    <source>
        <dbReference type="ARBA" id="ARBA00022692"/>
    </source>
</evidence>
<feature type="transmembrane region" description="Helical" evidence="7">
    <location>
        <begin position="319"/>
        <end position="337"/>
    </location>
</feature>
<feature type="transmembrane region" description="Helical" evidence="7">
    <location>
        <begin position="81"/>
        <end position="99"/>
    </location>
</feature>
<gene>
    <name evidence="9" type="ORF">B9T62_07340</name>
</gene>
<proteinExistence type="predicted"/>
<comment type="subcellular location">
    <subcellularLocation>
        <location evidence="1">Cell membrane</location>
        <topology evidence="1">Multi-pass membrane protein</topology>
    </subcellularLocation>
</comment>
<dbReference type="Proteomes" id="UP000249890">
    <property type="component" value="Chromosome"/>
</dbReference>
<dbReference type="PANTHER" id="PTHR23517">
    <property type="entry name" value="RESISTANCE PROTEIN MDTM, PUTATIVE-RELATED-RELATED"/>
    <property type="match status" value="1"/>
</dbReference>
<feature type="transmembrane region" description="Helical" evidence="7">
    <location>
        <begin position="167"/>
        <end position="188"/>
    </location>
</feature>
<evidence type="ECO:0000313" key="9">
    <source>
        <dbReference type="EMBL" id="ASA20623.1"/>
    </source>
</evidence>
<feature type="domain" description="Major facilitator superfamily (MFS) profile" evidence="8">
    <location>
        <begin position="14"/>
        <end position="409"/>
    </location>
</feature>
<dbReference type="EMBL" id="CP021780">
    <property type="protein sequence ID" value="ASA20623.1"/>
    <property type="molecule type" value="Genomic_DNA"/>
</dbReference>
<keyword evidence="5 7" id="KW-1133">Transmembrane helix</keyword>
<dbReference type="InterPro" id="IPR050171">
    <property type="entry name" value="MFS_Transporters"/>
</dbReference>
<dbReference type="AlphaFoldDB" id="A0A2Z2KCH0"/>
<keyword evidence="4 7" id="KW-0812">Transmembrane</keyword>
<feature type="transmembrane region" description="Helical" evidence="7">
    <location>
        <begin position="293"/>
        <end position="312"/>
    </location>
</feature>
<dbReference type="InterPro" id="IPR020846">
    <property type="entry name" value="MFS_dom"/>
</dbReference>
<evidence type="ECO:0000256" key="6">
    <source>
        <dbReference type="ARBA" id="ARBA00023136"/>
    </source>
</evidence>
<evidence type="ECO:0000256" key="7">
    <source>
        <dbReference type="SAM" id="Phobius"/>
    </source>
</evidence>
<feature type="transmembrane region" description="Helical" evidence="7">
    <location>
        <begin position="47"/>
        <end position="69"/>
    </location>
</feature>
<name>A0A2Z2KCH0_9BACL</name>
<feature type="transmembrane region" description="Helical" evidence="7">
    <location>
        <begin position="226"/>
        <end position="244"/>
    </location>
</feature>
<dbReference type="Gene3D" id="1.20.1250.20">
    <property type="entry name" value="MFS general substrate transporter like domains"/>
    <property type="match status" value="1"/>
</dbReference>
<feature type="transmembrane region" description="Helical" evidence="7">
    <location>
        <begin position="384"/>
        <end position="404"/>
    </location>
</feature>
<evidence type="ECO:0000256" key="5">
    <source>
        <dbReference type="ARBA" id="ARBA00022989"/>
    </source>
</evidence>
<evidence type="ECO:0000256" key="3">
    <source>
        <dbReference type="ARBA" id="ARBA00022475"/>
    </source>
</evidence>
<keyword evidence="2" id="KW-0813">Transport</keyword>
<dbReference type="Pfam" id="PF07690">
    <property type="entry name" value="MFS_1"/>
    <property type="match status" value="1"/>
</dbReference>
<dbReference type="PROSITE" id="PS50850">
    <property type="entry name" value="MFS"/>
    <property type="match status" value="1"/>
</dbReference>